<evidence type="ECO:0000256" key="5">
    <source>
        <dbReference type="SAM" id="MobiDB-lite"/>
    </source>
</evidence>
<keyword evidence="7" id="KW-1185">Reference proteome</keyword>
<dbReference type="PANTHER" id="PTHR44040">
    <property type="entry name" value="RETINOBLASTOMA-BINDING PROTEIN 5"/>
    <property type="match status" value="1"/>
</dbReference>
<dbReference type="InterPro" id="IPR001680">
    <property type="entry name" value="WD40_rpt"/>
</dbReference>
<evidence type="ECO:0000313" key="6">
    <source>
        <dbReference type="EMBL" id="KAL3785612.1"/>
    </source>
</evidence>
<dbReference type="Pfam" id="PF00400">
    <property type="entry name" value="WD40"/>
    <property type="match status" value="1"/>
</dbReference>
<comment type="caution">
    <text evidence="6">The sequence shown here is derived from an EMBL/GenBank/DDBJ whole genome shotgun (WGS) entry which is preliminary data.</text>
</comment>
<dbReference type="EMBL" id="JABMIG020000213">
    <property type="protein sequence ID" value="KAL3785612.1"/>
    <property type="molecule type" value="Genomic_DNA"/>
</dbReference>
<keyword evidence="3" id="KW-0677">Repeat</keyword>
<gene>
    <name evidence="6" type="ORF">HJC23_004760</name>
</gene>
<organism evidence="6 7">
    <name type="scientific">Cyclotella cryptica</name>
    <dbReference type="NCBI Taxonomy" id="29204"/>
    <lineage>
        <taxon>Eukaryota</taxon>
        <taxon>Sar</taxon>
        <taxon>Stramenopiles</taxon>
        <taxon>Ochrophyta</taxon>
        <taxon>Bacillariophyta</taxon>
        <taxon>Coscinodiscophyceae</taxon>
        <taxon>Thalassiosirophycidae</taxon>
        <taxon>Stephanodiscales</taxon>
        <taxon>Stephanodiscaceae</taxon>
        <taxon>Cyclotella</taxon>
    </lineage>
</organism>
<sequence>MNLHFLDPSKLPDRIDSTLTIPRMLHPPMPRRHDEALAAAGKDDTSTCANVEGKQHVDDGASKKSLVEKKKTDKKKKSKLLFQKKIHLNPKQPTTSSTSDGNFVTSVNSGGNTSLLASGDLERDDDSLVSFEQRQQQQQYGEETQEIPMDIDQPATIGNATGENTRPKDVLAVATTIDTQDNEPPQETTETFPPKKKKKKKKTNTSSNANIAASEDLESTAWTSCYAVSFNNQGTYVASGHASGLVPVHSFLSRCLSAIYSPPKTLVDEADRERKDQMKDGGVNDNYSDFDLDVISCPRTNKQTRKQSNPPQYINGVTSLSWDKTGRYLLAGAVGDTSLRVMDNSHPCVGWNCAEAVRRVASLEMQNDGVNMRNYTDNDDGVTAGERMQKENLESIKAVFFSGIALKKELPLHLKPVSLGFGRLLKSRDCCLNQNRPCIHEQQHYSDTQNEQSSFSRPTVSCIRHSTLLFQLPQPLGGPCQFHPMDHHIGLACMIDSSLALFHIPPLAFYEMLPSGVTAFSTDEEKITSGDSKEEEPGLIHQLLKEEAANIAGNFMYLVPPRTKETSPSHLQYSVTHAAFGGNGDVVYAVTNCGTLLGFDITPSTLQFLQGQKSTLEGKIGDTVRPSLVIKIPGGASALQVVVSKNGKYVLINSNDCALRLYDVDELRTVGRCTATSSFNASIESQVKPKFVFQDPVSKAPWASCDFSADGEYVVSECDTVSLFRLFKS</sequence>
<feature type="compositionally biased region" description="Basic residues" evidence="5">
    <location>
        <begin position="72"/>
        <end position="88"/>
    </location>
</feature>
<comment type="subcellular location">
    <subcellularLocation>
        <location evidence="1">Nucleus</location>
    </subcellularLocation>
</comment>
<dbReference type="InterPro" id="IPR037850">
    <property type="entry name" value="RBBP5/Swd1"/>
</dbReference>
<feature type="compositionally biased region" description="Basic residues" evidence="5">
    <location>
        <begin position="194"/>
        <end position="203"/>
    </location>
</feature>
<evidence type="ECO:0000256" key="4">
    <source>
        <dbReference type="ARBA" id="ARBA00023242"/>
    </source>
</evidence>
<evidence type="ECO:0000313" key="7">
    <source>
        <dbReference type="Proteomes" id="UP001516023"/>
    </source>
</evidence>
<dbReference type="InterPro" id="IPR015943">
    <property type="entry name" value="WD40/YVTN_repeat-like_dom_sf"/>
</dbReference>
<feature type="region of interest" description="Disordered" evidence="5">
    <location>
        <begin position="37"/>
        <end position="208"/>
    </location>
</feature>
<proteinExistence type="predicted"/>
<evidence type="ECO:0000256" key="1">
    <source>
        <dbReference type="ARBA" id="ARBA00004123"/>
    </source>
</evidence>
<dbReference type="SMART" id="SM00320">
    <property type="entry name" value="WD40"/>
    <property type="match status" value="5"/>
</dbReference>
<keyword evidence="2" id="KW-0853">WD repeat</keyword>
<feature type="compositionally biased region" description="Polar residues" evidence="5">
    <location>
        <begin position="91"/>
        <end position="116"/>
    </location>
</feature>
<name>A0ABD3PCY2_9STRA</name>
<dbReference type="PANTHER" id="PTHR44040:SF1">
    <property type="entry name" value="RETINOBLASTOMA-BINDING PROTEIN 5"/>
    <property type="match status" value="1"/>
</dbReference>
<accession>A0ABD3PCY2</accession>
<protein>
    <submittedName>
        <fullName evidence="6">Uncharacterized protein</fullName>
    </submittedName>
</protein>
<evidence type="ECO:0000256" key="3">
    <source>
        <dbReference type="ARBA" id="ARBA00022737"/>
    </source>
</evidence>
<dbReference type="InterPro" id="IPR036322">
    <property type="entry name" value="WD40_repeat_dom_sf"/>
</dbReference>
<feature type="compositionally biased region" description="Basic and acidic residues" evidence="5">
    <location>
        <begin position="53"/>
        <end position="71"/>
    </location>
</feature>
<dbReference type="GO" id="GO:0005634">
    <property type="term" value="C:nucleus"/>
    <property type="evidence" value="ECO:0007669"/>
    <property type="project" value="UniProtKB-SubCell"/>
</dbReference>
<feature type="compositionally biased region" description="Low complexity" evidence="5">
    <location>
        <begin position="132"/>
        <end position="142"/>
    </location>
</feature>
<dbReference type="Proteomes" id="UP001516023">
    <property type="component" value="Unassembled WGS sequence"/>
</dbReference>
<reference evidence="6 7" key="1">
    <citation type="journal article" date="2020" name="G3 (Bethesda)">
        <title>Improved Reference Genome for Cyclotella cryptica CCMP332, a Model for Cell Wall Morphogenesis, Salinity Adaptation, and Lipid Production in Diatoms (Bacillariophyta).</title>
        <authorList>
            <person name="Roberts W.R."/>
            <person name="Downey K.M."/>
            <person name="Ruck E.C."/>
            <person name="Traller J.C."/>
            <person name="Alverson A.J."/>
        </authorList>
    </citation>
    <scope>NUCLEOTIDE SEQUENCE [LARGE SCALE GENOMIC DNA]</scope>
    <source>
        <strain evidence="6 7">CCMP332</strain>
    </source>
</reference>
<evidence type="ECO:0000256" key="2">
    <source>
        <dbReference type="ARBA" id="ARBA00022574"/>
    </source>
</evidence>
<feature type="compositionally biased region" description="Low complexity" evidence="5">
    <location>
        <begin position="183"/>
        <end position="192"/>
    </location>
</feature>
<dbReference type="AlphaFoldDB" id="A0ABD3PCY2"/>
<dbReference type="Gene3D" id="2.130.10.10">
    <property type="entry name" value="YVTN repeat-like/Quinoprotein amine dehydrogenase"/>
    <property type="match status" value="1"/>
</dbReference>
<keyword evidence="4" id="KW-0539">Nucleus</keyword>
<dbReference type="SUPFAM" id="SSF50978">
    <property type="entry name" value="WD40 repeat-like"/>
    <property type="match status" value="1"/>
</dbReference>